<evidence type="ECO:0000313" key="3">
    <source>
        <dbReference type="Proteomes" id="UP000676409"/>
    </source>
</evidence>
<dbReference type="InterPro" id="IPR000182">
    <property type="entry name" value="GNAT_dom"/>
</dbReference>
<evidence type="ECO:0000313" key="2">
    <source>
        <dbReference type="EMBL" id="QUD87737.1"/>
    </source>
</evidence>
<dbReference type="EMBL" id="CP073078">
    <property type="protein sequence ID" value="QUD87737.1"/>
    <property type="molecule type" value="Genomic_DNA"/>
</dbReference>
<dbReference type="PROSITE" id="PS51186">
    <property type="entry name" value="GNAT"/>
    <property type="match status" value="1"/>
</dbReference>
<dbReference type="InterPro" id="IPR016181">
    <property type="entry name" value="Acyl_CoA_acyltransferase"/>
</dbReference>
<name>A0A975IUA4_9CAUL</name>
<dbReference type="Gene3D" id="3.40.630.30">
    <property type="match status" value="1"/>
</dbReference>
<dbReference type="KEGG" id="caul:KCG34_22265"/>
<accession>A0A975IUA4</accession>
<dbReference type="GO" id="GO:1990189">
    <property type="term" value="F:protein N-terminal-serine acetyltransferase activity"/>
    <property type="evidence" value="ECO:0007669"/>
    <property type="project" value="TreeGrafter"/>
</dbReference>
<feature type="domain" description="N-acetyltransferase" evidence="1">
    <location>
        <begin position="36"/>
        <end position="182"/>
    </location>
</feature>
<protein>
    <submittedName>
        <fullName evidence="2">GNAT family N-acetyltransferase</fullName>
    </submittedName>
</protein>
<sequence>MTPEAVSAVLEGPCRLDIAGYRLAPLGDADIDDLYAHFGDPRVTEFLDIEPIEARFQTWDVIDWAEGVRGAGSGVRWSIRDGEGAFVGTCGFHRLTYLQARRGEVGYDLGPAHWGRGVLSRILPAVLAFGHDLLDLHRIEALVTPGNERSCRLLQRHGFEREGVLKGHGWWRGRYWDQVLFARLRDETQQARP</sequence>
<gene>
    <name evidence="2" type="ORF">KCG34_22265</name>
</gene>
<dbReference type="GO" id="GO:0008999">
    <property type="term" value="F:protein-N-terminal-alanine acetyltransferase activity"/>
    <property type="evidence" value="ECO:0007669"/>
    <property type="project" value="TreeGrafter"/>
</dbReference>
<dbReference type="InterPro" id="IPR051908">
    <property type="entry name" value="Ribosomal_N-acetyltransferase"/>
</dbReference>
<dbReference type="PANTHER" id="PTHR43441">
    <property type="entry name" value="RIBOSOMAL-PROTEIN-SERINE ACETYLTRANSFERASE"/>
    <property type="match status" value="1"/>
</dbReference>
<dbReference type="RefSeq" id="WP_211937787.1">
    <property type="nucleotide sequence ID" value="NZ_CP073078.1"/>
</dbReference>
<dbReference type="GO" id="GO:0005737">
    <property type="term" value="C:cytoplasm"/>
    <property type="evidence" value="ECO:0007669"/>
    <property type="project" value="TreeGrafter"/>
</dbReference>
<dbReference type="Pfam" id="PF13302">
    <property type="entry name" value="Acetyltransf_3"/>
    <property type="match status" value="1"/>
</dbReference>
<organism evidence="2 3">
    <name type="scientific">Phenylobacterium montanum</name>
    <dbReference type="NCBI Taxonomy" id="2823693"/>
    <lineage>
        <taxon>Bacteria</taxon>
        <taxon>Pseudomonadati</taxon>
        <taxon>Pseudomonadota</taxon>
        <taxon>Alphaproteobacteria</taxon>
        <taxon>Caulobacterales</taxon>
        <taxon>Caulobacteraceae</taxon>
        <taxon>Phenylobacterium</taxon>
    </lineage>
</organism>
<keyword evidence="3" id="KW-1185">Reference proteome</keyword>
<dbReference type="AlphaFoldDB" id="A0A975IUA4"/>
<dbReference type="SUPFAM" id="SSF55729">
    <property type="entry name" value="Acyl-CoA N-acyltransferases (Nat)"/>
    <property type="match status" value="1"/>
</dbReference>
<dbReference type="PANTHER" id="PTHR43441:SF11">
    <property type="entry name" value="RIBOSOMAL-PROTEIN-SERINE ACETYLTRANSFERASE"/>
    <property type="match status" value="1"/>
</dbReference>
<proteinExistence type="predicted"/>
<evidence type="ECO:0000259" key="1">
    <source>
        <dbReference type="PROSITE" id="PS51186"/>
    </source>
</evidence>
<reference evidence="2" key="1">
    <citation type="submission" date="2021-04" db="EMBL/GenBank/DDBJ databases">
        <title>The complete genome sequence of Caulobacter sp. S6.</title>
        <authorList>
            <person name="Tang Y."/>
            <person name="Ouyang W."/>
            <person name="Liu Q."/>
            <person name="Huang B."/>
            <person name="Guo Z."/>
            <person name="Lei P."/>
        </authorList>
    </citation>
    <scope>NUCLEOTIDE SEQUENCE</scope>
    <source>
        <strain evidence="2">S6</strain>
    </source>
</reference>
<dbReference type="Proteomes" id="UP000676409">
    <property type="component" value="Chromosome"/>
</dbReference>